<dbReference type="Gene3D" id="2.60.40.10">
    <property type="entry name" value="Immunoglobulins"/>
    <property type="match status" value="3"/>
</dbReference>
<evidence type="ECO:0000256" key="1">
    <source>
        <dbReference type="ARBA" id="ARBA00022729"/>
    </source>
</evidence>
<dbReference type="PROSITE" id="PS50093">
    <property type="entry name" value="PKD"/>
    <property type="match status" value="1"/>
</dbReference>
<name>G8R3M4_OWEHD</name>
<dbReference type="NCBIfam" id="TIGR04183">
    <property type="entry name" value="Por_Secre_tail"/>
    <property type="match status" value="1"/>
</dbReference>
<dbReference type="Pfam" id="PF18911">
    <property type="entry name" value="PKD_4"/>
    <property type="match status" value="1"/>
</dbReference>
<dbReference type="SUPFAM" id="SSF110296">
    <property type="entry name" value="Oligoxyloglucan reducing end-specific cellobiohydrolase"/>
    <property type="match status" value="3"/>
</dbReference>
<dbReference type="CDD" id="cd15482">
    <property type="entry name" value="Sialidase_non-viral"/>
    <property type="match status" value="1"/>
</dbReference>
<reference evidence="4 5" key="1">
    <citation type="journal article" date="2012" name="Stand. Genomic Sci.">
        <title>Genome sequence of the orange-pigmented seawater bacterium Owenweeksia hongkongensis type strain (UST20020801(T)).</title>
        <authorList>
            <person name="Riedel T."/>
            <person name="Held B."/>
            <person name="Nolan M."/>
            <person name="Lucas S."/>
            <person name="Lapidus A."/>
            <person name="Tice H."/>
            <person name="Del Rio T.G."/>
            <person name="Cheng J.F."/>
            <person name="Han C."/>
            <person name="Tapia R."/>
            <person name="Goodwin L.A."/>
            <person name="Pitluck S."/>
            <person name="Liolios K."/>
            <person name="Mavromatis K."/>
            <person name="Pagani I."/>
            <person name="Ivanova N."/>
            <person name="Mikhailova N."/>
            <person name="Pati A."/>
            <person name="Chen A."/>
            <person name="Palaniappan K."/>
            <person name="Rohde M."/>
            <person name="Tindall B.J."/>
            <person name="Detter J.C."/>
            <person name="Goker M."/>
            <person name="Woyke T."/>
            <person name="Bristow J."/>
            <person name="Eisen J.A."/>
            <person name="Markowitz V."/>
            <person name="Hugenholtz P."/>
            <person name="Klenk H.P."/>
            <person name="Kyrpides N.C."/>
        </authorList>
    </citation>
    <scope>NUCLEOTIDE SEQUENCE</scope>
    <source>
        <strain evidence="5">DSM 17368 / JCM 12287 / NRRL B-23963</strain>
    </source>
</reference>
<keyword evidence="1 2" id="KW-0732">Signal</keyword>
<feature type="domain" description="PKD" evidence="3">
    <location>
        <begin position="1023"/>
        <end position="1108"/>
    </location>
</feature>
<dbReference type="InterPro" id="IPR000601">
    <property type="entry name" value="PKD_dom"/>
</dbReference>
<feature type="signal peptide" evidence="2">
    <location>
        <begin position="1"/>
        <end position="20"/>
    </location>
</feature>
<evidence type="ECO:0000313" key="4">
    <source>
        <dbReference type="EMBL" id="AEV33080.1"/>
    </source>
</evidence>
<dbReference type="CDD" id="cd00146">
    <property type="entry name" value="PKD"/>
    <property type="match status" value="1"/>
</dbReference>
<dbReference type="STRING" id="926562.Oweho_2105"/>
<evidence type="ECO:0000256" key="2">
    <source>
        <dbReference type="SAM" id="SignalP"/>
    </source>
</evidence>
<dbReference type="InterPro" id="IPR026444">
    <property type="entry name" value="Secre_tail"/>
</dbReference>
<dbReference type="eggNOG" id="COG3291">
    <property type="taxonomic scope" value="Bacteria"/>
</dbReference>
<proteinExistence type="predicted"/>
<dbReference type="Gene3D" id="2.60.120.260">
    <property type="entry name" value="Galactose-binding domain-like"/>
    <property type="match status" value="1"/>
</dbReference>
<evidence type="ECO:0000259" key="3">
    <source>
        <dbReference type="PROSITE" id="PS50093"/>
    </source>
</evidence>
<accession>G8R3M4</accession>
<dbReference type="KEGG" id="oho:Oweho_2105"/>
<dbReference type="Gene3D" id="2.130.10.10">
    <property type="entry name" value="YVTN repeat-like/Quinoprotein amine dehydrogenase"/>
    <property type="match status" value="5"/>
</dbReference>
<sequence>MIRFPLLALAMLLAIAPLSAQNSTDWVEQMNDPSVNFYTVQQSFEQYWEGKEIEKGKGWKQFKRWEAFMEPRVFPDGERPSAEITTAAYNWVFSNSAASDLGQWKPVGPFNGPSLGGIGRVNRVVFDPQNSNIVWIGTPAGGLWKSTDGGQNWTTNTDKLTNLGISDIAIHPTNSNIMYIATGDRDAGDTYSYGVLKSIDGGITWVQTGLTHNVTQQTRITDLYINPDSPSIIIASSYSGIFRSTDAGATWTSVKIGSHNEIMQMPGNPNVLFVSSLNTGSCRIFKSTDNGLNWTQASSSVLPLSNARRIELAVTPDDSNYVYALYGNNSNGFGGVYRSTDAGTTWTLQASSPNLLGWSTTGADAGGQAWYDLALAVNPADKDELFVGGVNIWSSSNGGSSWNLASHWYGGGGAPYVHADVHDLEYNPTTGDLYAGTDGGVYRDTENKFNWDALNDGINITQYYTFSNSLSDTTGIIGGAQDNGTHLRRNNGWADVYGGDGMDCAIDTKDPNTMYASIYYGDFFKSTNGGFSFNSPFNLPPAGNGNWVTPFSMDPLHPDTLYAGFNNVWRSFNGGVSFTSLNSSGVSGGGNIDVLAIAPQHTNVVFMANGSDAWKSIDHGTNWTYLNFGGSRSVTGIAAAHDSPDHIVATKSGYISTDKVYESKDGGATFTNISTGLPNVPVNCVVIEKNAVHSVYIGTDLGVFYKDDTNPSWVSFNFNLPNVIVNELEINYINNKLRAATYGRGVWESPVYGALVAPIAQADFSSNVCVNDTIILTHNSQYSPDQFSWNITPSTFMYVNGTSSTSENPEVVFTQKDIYNVSLSVSNSIGGDSIYYQNAIAAGGLPISYSVDFSDLDDVKHWNYDQTEMGWENASSSQGMAFKANLFGSTSNTDYELISPALDLSGHDSAWMAYDYAYSGTATNTTDSLLIYASTGCSNSWTLVSARGEDGTGNFQTTAGISTKFNPAANEWCHSATAANCITVNLSAFAGQEGVRVKFVAVNNGGNDIYLDNVVIEGSPTLAPSPDFSSVQSTCALDTVPFNDQTYGSANTWEWTFTGPTTFTSSDQNPKIRFTQAGTYSVKLKTTNSIGSDSITKISYISVLAADSVSISLDYTGTFICTNDTLNLTATVTNSGSNPEYTWYLNNVNIGKTNSPVNNFSQLLPGDEIYATVLSDATCAFPAMAYSDTIVINVYAPVSLNITSVNSVCKTNPPLPLTATPAGGQFSGPGVSGSNFDPAVAGAGQHTITYTYQDANGCNYTSSTMAQVFELPTVSITNNTFCESDGASPLNIAVPAGGTYSGNGIYNNNLFPDSLGAGLHPITYTYNSGSCGVVTKTFDVNILPNPTPNIVVQPGYLECDITATSYQWYTGNGTWISGANAKTYTPTSNGSYRVDVLDANGCYGQSAYTSFSIGLEELPVGFEFGLYPNPANDVVNLKMDYDESVAVSLNVSDLTGKVIRQQNIHFEGSTIQQIDLSNLAQGVYVFRLEGTKISVSKKVVVKH</sequence>
<dbReference type="InterPro" id="IPR022409">
    <property type="entry name" value="PKD/Chitinase_dom"/>
</dbReference>
<dbReference type="InterPro" id="IPR052025">
    <property type="entry name" value="Xyloglucanase_GH74"/>
</dbReference>
<protein>
    <submittedName>
        <fullName evidence="4">PDK repeat-containing protein</fullName>
    </submittedName>
</protein>
<feature type="chain" id="PRO_5003514249" evidence="2">
    <location>
        <begin position="21"/>
        <end position="1503"/>
    </location>
</feature>
<dbReference type="InterPro" id="IPR013783">
    <property type="entry name" value="Ig-like_fold"/>
</dbReference>
<dbReference type="Pfam" id="PF18962">
    <property type="entry name" value="Por_Secre_tail"/>
    <property type="match status" value="1"/>
</dbReference>
<gene>
    <name evidence="4" type="ordered locus">Oweho_2105</name>
</gene>
<dbReference type="SUPFAM" id="SSF49299">
    <property type="entry name" value="PKD domain"/>
    <property type="match status" value="2"/>
</dbReference>
<evidence type="ECO:0000313" key="5">
    <source>
        <dbReference type="Proteomes" id="UP000005631"/>
    </source>
</evidence>
<dbReference type="InterPro" id="IPR035986">
    <property type="entry name" value="PKD_dom_sf"/>
</dbReference>
<dbReference type="Proteomes" id="UP000005631">
    <property type="component" value="Chromosome"/>
</dbReference>
<dbReference type="InterPro" id="IPR015943">
    <property type="entry name" value="WD40/YVTN_repeat-like_dom_sf"/>
</dbReference>
<dbReference type="RefSeq" id="WP_014202429.1">
    <property type="nucleotide sequence ID" value="NC_016599.1"/>
</dbReference>
<dbReference type="PANTHER" id="PTHR43739">
    <property type="entry name" value="XYLOGLUCANASE (EUROFUNG)"/>
    <property type="match status" value="1"/>
</dbReference>
<dbReference type="GO" id="GO:0010411">
    <property type="term" value="P:xyloglucan metabolic process"/>
    <property type="evidence" value="ECO:0007669"/>
    <property type="project" value="TreeGrafter"/>
</dbReference>
<keyword evidence="5" id="KW-1185">Reference proteome</keyword>
<dbReference type="PATRIC" id="fig|926562.3.peg.2119"/>
<dbReference type="HOGENOM" id="CLU_004232_0_0_10"/>
<organism evidence="4 5">
    <name type="scientific">Owenweeksia hongkongensis (strain DSM 17368 / CIP 108786 / JCM 12287 / NRRL B-23963 / UST20020801)</name>
    <dbReference type="NCBI Taxonomy" id="926562"/>
    <lineage>
        <taxon>Bacteria</taxon>
        <taxon>Pseudomonadati</taxon>
        <taxon>Bacteroidota</taxon>
        <taxon>Flavobacteriia</taxon>
        <taxon>Flavobacteriales</taxon>
        <taxon>Owenweeksiaceae</taxon>
        <taxon>Owenweeksia</taxon>
    </lineage>
</organism>
<dbReference type="EMBL" id="CP003156">
    <property type="protein sequence ID" value="AEV33080.1"/>
    <property type="molecule type" value="Genomic_DNA"/>
</dbReference>
<dbReference type="SMART" id="SM00089">
    <property type="entry name" value="PKD"/>
    <property type="match status" value="2"/>
</dbReference>
<dbReference type="OrthoDB" id="9757947at2"/>
<dbReference type="PANTHER" id="PTHR43739:SF5">
    <property type="entry name" value="EXO-ALPHA-SIALIDASE"/>
    <property type="match status" value="1"/>
</dbReference>